<evidence type="ECO:0000256" key="1">
    <source>
        <dbReference type="ARBA" id="ARBA00004613"/>
    </source>
</evidence>
<feature type="compositionally biased region" description="Polar residues" evidence="5">
    <location>
        <begin position="305"/>
        <end position="317"/>
    </location>
</feature>
<dbReference type="PRINTS" id="PR00821">
    <property type="entry name" value="TAGLIPASE"/>
</dbReference>
<feature type="chain" id="PRO_5044761826" description="Lipase domain-containing protein" evidence="6">
    <location>
        <begin position="21"/>
        <end position="460"/>
    </location>
</feature>
<organism evidence="8 9">
    <name type="scientific">Culex pipiens pipiens</name>
    <name type="common">Northern house mosquito</name>
    <dbReference type="NCBI Taxonomy" id="38569"/>
    <lineage>
        <taxon>Eukaryota</taxon>
        <taxon>Metazoa</taxon>
        <taxon>Ecdysozoa</taxon>
        <taxon>Arthropoda</taxon>
        <taxon>Hexapoda</taxon>
        <taxon>Insecta</taxon>
        <taxon>Pterygota</taxon>
        <taxon>Neoptera</taxon>
        <taxon>Endopterygota</taxon>
        <taxon>Diptera</taxon>
        <taxon>Nematocera</taxon>
        <taxon>Culicoidea</taxon>
        <taxon>Culicidae</taxon>
        <taxon>Culicinae</taxon>
        <taxon>Culicini</taxon>
        <taxon>Culex</taxon>
        <taxon>Culex</taxon>
    </lineage>
</organism>
<dbReference type="InterPro" id="IPR029058">
    <property type="entry name" value="AB_hydrolase_fold"/>
</dbReference>
<evidence type="ECO:0000259" key="7">
    <source>
        <dbReference type="Pfam" id="PF00151"/>
    </source>
</evidence>
<reference evidence="8 9" key="1">
    <citation type="submission" date="2024-05" db="EMBL/GenBank/DDBJ databases">
        <title>Culex pipiens pipiens assembly and annotation.</title>
        <authorList>
            <person name="Alout H."/>
            <person name="Durand T."/>
        </authorList>
    </citation>
    <scope>NUCLEOTIDE SEQUENCE [LARGE SCALE GENOMIC DNA]</scope>
    <source>
        <strain evidence="8">HA-2024</strain>
        <tissue evidence="8">Whole body</tissue>
    </source>
</reference>
<feature type="compositionally biased region" description="Basic and acidic residues" evidence="5">
    <location>
        <begin position="355"/>
        <end position="366"/>
    </location>
</feature>
<evidence type="ECO:0000313" key="8">
    <source>
        <dbReference type="EMBL" id="KAL1390335.1"/>
    </source>
</evidence>
<comment type="caution">
    <text evidence="8">The sequence shown here is derived from an EMBL/GenBank/DDBJ whole genome shotgun (WGS) entry which is preliminary data.</text>
</comment>
<comment type="similarity">
    <text evidence="2 4">Belongs to the AB hydrolase superfamily. Lipase family.</text>
</comment>
<evidence type="ECO:0000256" key="2">
    <source>
        <dbReference type="ARBA" id="ARBA00010701"/>
    </source>
</evidence>
<evidence type="ECO:0000256" key="4">
    <source>
        <dbReference type="RuleBase" id="RU004262"/>
    </source>
</evidence>
<dbReference type="InterPro" id="IPR013818">
    <property type="entry name" value="Lipase"/>
</dbReference>
<proteinExistence type="inferred from homology"/>
<gene>
    <name evidence="8" type="ORF">pipiens_012423</name>
</gene>
<dbReference type="PANTHER" id="PTHR11610:SF178">
    <property type="entry name" value="LIPASE MEMBER H-A-LIKE PROTEIN"/>
    <property type="match status" value="1"/>
</dbReference>
<dbReference type="InterPro" id="IPR000734">
    <property type="entry name" value="TAG_lipase"/>
</dbReference>
<dbReference type="SUPFAM" id="SSF53474">
    <property type="entry name" value="alpha/beta-Hydrolases"/>
    <property type="match status" value="1"/>
</dbReference>
<accession>A0ABD1D2J0</accession>
<protein>
    <recommendedName>
        <fullName evidence="7">Lipase domain-containing protein</fullName>
    </recommendedName>
</protein>
<feature type="domain" description="Lipase" evidence="7">
    <location>
        <begin position="88"/>
        <end position="257"/>
    </location>
</feature>
<name>A0ABD1D2J0_CULPP</name>
<keyword evidence="6" id="KW-0732">Signal</keyword>
<evidence type="ECO:0000256" key="5">
    <source>
        <dbReference type="SAM" id="MobiDB-lite"/>
    </source>
</evidence>
<feature type="region of interest" description="Disordered" evidence="5">
    <location>
        <begin position="299"/>
        <end position="332"/>
    </location>
</feature>
<dbReference type="Gene3D" id="3.40.50.1820">
    <property type="entry name" value="alpha/beta hydrolase"/>
    <property type="match status" value="1"/>
</dbReference>
<dbReference type="Proteomes" id="UP001562425">
    <property type="component" value="Unassembled WGS sequence"/>
</dbReference>
<evidence type="ECO:0000256" key="6">
    <source>
        <dbReference type="SAM" id="SignalP"/>
    </source>
</evidence>
<dbReference type="Pfam" id="PF00151">
    <property type="entry name" value="Lipase"/>
    <property type="match status" value="1"/>
</dbReference>
<feature type="region of interest" description="Disordered" evidence="5">
    <location>
        <begin position="355"/>
        <end position="379"/>
    </location>
</feature>
<feature type="signal peptide" evidence="6">
    <location>
        <begin position="1"/>
        <end position="20"/>
    </location>
</feature>
<evidence type="ECO:0000313" key="9">
    <source>
        <dbReference type="Proteomes" id="UP001562425"/>
    </source>
</evidence>
<dbReference type="EMBL" id="JBEHCU010007919">
    <property type="protein sequence ID" value="KAL1390335.1"/>
    <property type="molecule type" value="Genomic_DNA"/>
</dbReference>
<sequence>MFPGKATLLLLFVAASTVQGGLLDLFNTTSDNNLAQVMDTIFEMSRNEFGSLIDGRSNIPVEVEVTFWCGNGASPTLKQTYLYDQDLASKIDVSKPMVIITHGWTDNVNKTWVQQTAKNVIKYQGSNVCAVDWNHLAKYRYYVSAIENVPKVSGYVTLFVAFLRDSGIPLDRVTLVGHSLGAQISGQVGYNYRGQIGAIFGLDPAGPLFTAPTDRGLEYRLDASDAKYVQMILTSRGQCGVMTGDGHENFYPNGGFSPQTNCIVPLTSDAEFADQSVVAAHTDSFTKLYRLPCALPSKKKKLPEQRQNQENTWNSPPQKGRRGVRRSPCCSASKLPGPTALLNVLIQTEVLQLDDQARKGPPDHRIPVSGRVPESRVHPPCNRPAPVEGHSSGCHLLNLVDESSCRGEVATRGAGAMTAKSKPNPNSAATCLSKQMPKGTVLKGGRGRRVVKAFHLWRAS</sequence>
<comment type="subcellular location">
    <subcellularLocation>
        <location evidence="1">Secreted</location>
    </subcellularLocation>
</comment>
<keyword evidence="9" id="KW-1185">Reference proteome</keyword>
<dbReference type="AlphaFoldDB" id="A0ABD1D2J0"/>
<evidence type="ECO:0000256" key="3">
    <source>
        <dbReference type="ARBA" id="ARBA00022525"/>
    </source>
</evidence>
<keyword evidence="3" id="KW-0964">Secreted</keyword>
<dbReference type="GO" id="GO:0005576">
    <property type="term" value="C:extracellular region"/>
    <property type="evidence" value="ECO:0007669"/>
    <property type="project" value="UniProtKB-SubCell"/>
</dbReference>
<dbReference type="PANTHER" id="PTHR11610">
    <property type="entry name" value="LIPASE"/>
    <property type="match status" value="1"/>
</dbReference>